<feature type="transmembrane region" description="Helical" evidence="7">
    <location>
        <begin position="311"/>
        <end position="332"/>
    </location>
</feature>
<feature type="transmembrane region" description="Helical" evidence="7">
    <location>
        <begin position="278"/>
        <end position="299"/>
    </location>
</feature>
<dbReference type="InterPro" id="IPR036259">
    <property type="entry name" value="MFS_trans_sf"/>
</dbReference>
<keyword evidence="5 7" id="KW-0472">Membrane</keyword>
<sequence length="459" mass="45725">MGEAIGTAGRTAPIGRDGRAVGGAALGSVCLGFFMVLLDGSALNVALPSLSSEFGGSLAQLEWTVNAYTVAMAACLLGGGALADRVGARRLFLVSLLFFVGASAACAASPGMGALIAARAVQGVAAGGLLPASLAVIAQMYAEPAARARAFTVWGGISSLALVVGPVAGGALTAAVGWRAIFLINVPIGLLSALACRRWVPVSPVRRTPLDLLGQSATAALVGCGVGALIEAGAAGWTAPATIALCAATPVAALGFVAAARVSPHPVLPPETFRRPGFAAALAVGALYQFGAYGGQFAISLHLQRSWGLDAFRAGLAFVPFAACWSLASFVLARAVHRTGLRPLLATGAATAAAGSLALLPLGATPDWLVFTAGSCLLGLGAGLMGPSLPTVALRALPAERSGLASGSLNAFRQIGGAVAVGLFGPMLVGARADGLRTCLGLVTVGFLAVTWVILRSVR</sequence>
<proteinExistence type="predicted"/>
<feature type="transmembrane region" description="Helical" evidence="7">
    <location>
        <begin position="435"/>
        <end position="455"/>
    </location>
</feature>
<evidence type="ECO:0000256" key="3">
    <source>
        <dbReference type="ARBA" id="ARBA00022692"/>
    </source>
</evidence>
<keyword evidence="2" id="KW-0813">Transport</keyword>
<keyword evidence="6" id="KW-0046">Antibiotic resistance</keyword>
<keyword evidence="3 7" id="KW-0812">Transmembrane</keyword>
<feature type="domain" description="Major facilitator superfamily (MFS) profile" evidence="8">
    <location>
        <begin position="25"/>
        <end position="458"/>
    </location>
</feature>
<comment type="subcellular location">
    <subcellularLocation>
        <location evidence="1">Cell membrane</location>
        <topology evidence="1">Multi-pass membrane protein</topology>
    </subcellularLocation>
</comment>
<dbReference type="RefSeq" id="WP_344550506.1">
    <property type="nucleotide sequence ID" value="NZ_BAAANS010000004.1"/>
</dbReference>
<evidence type="ECO:0000256" key="6">
    <source>
        <dbReference type="ARBA" id="ARBA00023251"/>
    </source>
</evidence>
<evidence type="ECO:0000259" key="8">
    <source>
        <dbReference type="PROSITE" id="PS50850"/>
    </source>
</evidence>
<dbReference type="CDD" id="cd17321">
    <property type="entry name" value="MFS_MMR_MDR_like"/>
    <property type="match status" value="1"/>
</dbReference>
<feature type="transmembrane region" description="Helical" evidence="7">
    <location>
        <begin position="150"/>
        <end position="174"/>
    </location>
</feature>
<organism evidence="9 10">
    <name type="scientific">Kitasatospora saccharophila</name>
    <dbReference type="NCBI Taxonomy" id="407973"/>
    <lineage>
        <taxon>Bacteria</taxon>
        <taxon>Bacillati</taxon>
        <taxon>Actinomycetota</taxon>
        <taxon>Actinomycetes</taxon>
        <taxon>Kitasatosporales</taxon>
        <taxon>Streptomycetaceae</taxon>
        <taxon>Kitasatospora</taxon>
    </lineage>
</organism>
<name>A0ABN2WAV6_9ACTN</name>
<dbReference type="Proteomes" id="UP001500897">
    <property type="component" value="Unassembled WGS sequence"/>
</dbReference>
<feature type="transmembrane region" description="Helical" evidence="7">
    <location>
        <begin position="63"/>
        <end position="83"/>
    </location>
</feature>
<feature type="transmembrane region" description="Helical" evidence="7">
    <location>
        <begin position="344"/>
        <end position="362"/>
    </location>
</feature>
<evidence type="ECO:0000256" key="1">
    <source>
        <dbReference type="ARBA" id="ARBA00004651"/>
    </source>
</evidence>
<gene>
    <name evidence="9" type="ORF">GCM10009759_09780</name>
</gene>
<keyword evidence="4 7" id="KW-1133">Transmembrane helix</keyword>
<dbReference type="InterPro" id="IPR011701">
    <property type="entry name" value="MFS"/>
</dbReference>
<evidence type="ECO:0000256" key="4">
    <source>
        <dbReference type="ARBA" id="ARBA00022989"/>
    </source>
</evidence>
<dbReference type="PROSITE" id="PS50850">
    <property type="entry name" value="MFS"/>
    <property type="match status" value="1"/>
</dbReference>
<feature type="transmembrane region" description="Helical" evidence="7">
    <location>
        <begin position="368"/>
        <end position="390"/>
    </location>
</feature>
<feature type="transmembrane region" description="Helical" evidence="7">
    <location>
        <begin position="212"/>
        <end position="230"/>
    </location>
</feature>
<dbReference type="SUPFAM" id="SSF103473">
    <property type="entry name" value="MFS general substrate transporter"/>
    <property type="match status" value="1"/>
</dbReference>
<comment type="caution">
    <text evidence="9">The sequence shown here is derived from an EMBL/GenBank/DDBJ whole genome shotgun (WGS) entry which is preliminary data.</text>
</comment>
<dbReference type="Pfam" id="PF07690">
    <property type="entry name" value="MFS_1"/>
    <property type="match status" value="1"/>
</dbReference>
<feature type="transmembrane region" description="Helical" evidence="7">
    <location>
        <begin position="411"/>
        <end position="429"/>
    </location>
</feature>
<accession>A0ABN2WAV6</accession>
<dbReference type="Gene3D" id="1.20.1250.20">
    <property type="entry name" value="MFS general substrate transporter like domains"/>
    <property type="match status" value="1"/>
</dbReference>
<reference evidence="9 10" key="1">
    <citation type="journal article" date="2019" name="Int. J. Syst. Evol. Microbiol.">
        <title>The Global Catalogue of Microorganisms (GCM) 10K type strain sequencing project: providing services to taxonomists for standard genome sequencing and annotation.</title>
        <authorList>
            <consortium name="The Broad Institute Genomics Platform"/>
            <consortium name="The Broad Institute Genome Sequencing Center for Infectious Disease"/>
            <person name="Wu L."/>
            <person name="Ma J."/>
        </authorList>
    </citation>
    <scope>NUCLEOTIDE SEQUENCE [LARGE SCALE GENOMIC DNA]</scope>
    <source>
        <strain evidence="9 10">JCM 14559</strain>
    </source>
</reference>
<evidence type="ECO:0000256" key="5">
    <source>
        <dbReference type="ARBA" id="ARBA00023136"/>
    </source>
</evidence>
<dbReference type="PANTHER" id="PTHR42718">
    <property type="entry name" value="MAJOR FACILITATOR SUPERFAMILY MULTIDRUG TRANSPORTER MFSC"/>
    <property type="match status" value="1"/>
</dbReference>
<feature type="transmembrane region" description="Helical" evidence="7">
    <location>
        <begin position="236"/>
        <end position="257"/>
    </location>
</feature>
<dbReference type="PANTHER" id="PTHR42718:SF9">
    <property type="entry name" value="MAJOR FACILITATOR SUPERFAMILY MULTIDRUG TRANSPORTER MFSC"/>
    <property type="match status" value="1"/>
</dbReference>
<dbReference type="EMBL" id="BAAANS010000004">
    <property type="protein sequence ID" value="GAA2087981.1"/>
    <property type="molecule type" value="Genomic_DNA"/>
</dbReference>
<feature type="transmembrane region" description="Helical" evidence="7">
    <location>
        <begin position="180"/>
        <end position="200"/>
    </location>
</feature>
<dbReference type="InterPro" id="IPR020846">
    <property type="entry name" value="MFS_dom"/>
</dbReference>
<protein>
    <submittedName>
        <fullName evidence="9">MFS transporter</fullName>
    </submittedName>
</protein>
<keyword evidence="10" id="KW-1185">Reference proteome</keyword>
<evidence type="ECO:0000256" key="7">
    <source>
        <dbReference type="SAM" id="Phobius"/>
    </source>
</evidence>
<evidence type="ECO:0000313" key="10">
    <source>
        <dbReference type="Proteomes" id="UP001500897"/>
    </source>
</evidence>
<feature type="transmembrane region" description="Helical" evidence="7">
    <location>
        <begin position="116"/>
        <end position="138"/>
    </location>
</feature>
<evidence type="ECO:0000313" key="9">
    <source>
        <dbReference type="EMBL" id="GAA2087981.1"/>
    </source>
</evidence>
<feature type="transmembrane region" description="Helical" evidence="7">
    <location>
        <begin position="90"/>
        <end position="110"/>
    </location>
</feature>
<evidence type="ECO:0000256" key="2">
    <source>
        <dbReference type="ARBA" id="ARBA00022448"/>
    </source>
</evidence>
<dbReference type="Gene3D" id="1.20.1720.10">
    <property type="entry name" value="Multidrug resistance protein D"/>
    <property type="match status" value="1"/>
</dbReference>
<feature type="transmembrane region" description="Helical" evidence="7">
    <location>
        <begin position="20"/>
        <end position="43"/>
    </location>
</feature>